<keyword evidence="3" id="KW-1185">Reference proteome</keyword>
<dbReference type="InterPro" id="IPR038750">
    <property type="entry name" value="YczE/YyaS-like"/>
</dbReference>
<feature type="transmembrane region" description="Helical" evidence="1">
    <location>
        <begin position="14"/>
        <end position="36"/>
    </location>
</feature>
<evidence type="ECO:0000313" key="2">
    <source>
        <dbReference type="EMBL" id="MFD0896536.1"/>
    </source>
</evidence>
<name>A0ABW3EBX2_9LACO</name>
<dbReference type="PANTHER" id="PTHR40078">
    <property type="entry name" value="INTEGRAL MEMBRANE PROTEIN-RELATED"/>
    <property type="match status" value="1"/>
</dbReference>
<accession>A0ABW3EBX2</accession>
<reference evidence="3" key="1">
    <citation type="journal article" date="2019" name="Int. J. Syst. Evol. Microbiol.">
        <title>The Global Catalogue of Microorganisms (GCM) 10K type strain sequencing project: providing services to taxonomists for standard genome sequencing and annotation.</title>
        <authorList>
            <consortium name="The Broad Institute Genomics Platform"/>
            <consortium name="The Broad Institute Genome Sequencing Center for Infectious Disease"/>
            <person name="Wu L."/>
            <person name="Ma J."/>
        </authorList>
    </citation>
    <scope>NUCLEOTIDE SEQUENCE [LARGE SCALE GENOMIC DNA]</scope>
    <source>
        <strain evidence="3">CCM 8925</strain>
    </source>
</reference>
<feature type="transmembrane region" description="Helical" evidence="1">
    <location>
        <begin position="163"/>
        <end position="181"/>
    </location>
</feature>
<feature type="transmembrane region" description="Helical" evidence="1">
    <location>
        <begin position="112"/>
        <end position="132"/>
    </location>
</feature>
<evidence type="ECO:0000256" key="1">
    <source>
        <dbReference type="SAM" id="Phobius"/>
    </source>
</evidence>
<protein>
    <submittedName>
        <fullName evidence="2">YitT family protein</fullName>
    </submittedName>
</protein>
<evidence type="ECO:0000313" key="3">
    <source>
        <dbReference type="Proteomes" id="UP001597104"/>
    </source>
</evidence>
<dbReference type="RefSeq" id="WP_137636911.1">
    <property type="nucleotide sequence ID" value="NZ_BJDN01000004.1"/>
</dbReference>
<dbReference type="Pfam" id="PF19700">
    <property type="entry name" value="DUF6198"/>
    <property type="match status" value="1"/>
</dbReference>
<keyword evidence="1" id="KW-1133">Transmembrane helix</keyword>
<dbReference type="Proteomes" id="UP001597104">
    <property type="component" value="Unassembled WGS sequence"/>
</dbReference>
<sequence>MNNTWGVGGTTKHFACLIFGIALMAASVAMAKIALLGTSPISSVPNVLSELTPLTIGQWTIVYMVLLIILEWIVLGHYFDWHNVIQIIPSAFFGVMIDTFVRLLHFLTTSNYLLQLLLTLLSIVLLATGVFFEVNSRTLMMAGEGITAAFAFRKKMAFGRMKVRVDVSMVLLALLLSFGFGRQLIGVREGTVLSALLSGRIVGLIETHLPKLKIWVSGVTEDGEVVATSVKQSK</sequence>
<gene>
    <name evidence="2" type="ORF">ACFQZ7_02110</name>
</gene>
<keyword evidence="1" id="KW-0812">Transmembrane</keyword>
<dbReference type="EMBL" id="JBHTIO010000008">
    <property type="protein sequence ID" value="MFD0896536.1"/>
    <property type="molecule type" value="Genomic_DNA"/>
</dbReference>
<comment type="caution">
    <text evidence="2">The sequence shown here is derived from an EMBL/GenBank/DDBJ whole genome shotgun (WGS) entry which is preliminary data.</text>
</comment>
<organism evidence="2 3">
    <name type="scientific">Loigolactobacillus binensis</name>
    <dbReference type="NCBI Taxonomy" id="2559922"/>
    <lineage>
        <taxon>Bacteria</taxon>
        <taxon>Bacillati</taxon>
        <taxon>Bacillota</taxon>
        <taxon>Bacilli</taxon>
        <taxon>Lactobacillales</taxon>
        <taxon>Lactobacillaceae</taxon>
        <taxon>Loigolactobacillus</taxon>
    </lineage>
</organism>
<feature type="transmembrane region" description="Helical" evidence="1">
    <location>
        <begin position="87"/>
        <end position="106"/>
    </location>
</feature>
<dbReference type="PANTHER" id="PTHR40078:SF1">
    <property type="entry name" value="INTEGRAL MEMBRANE PROTEIN"/>
    <property type="match status" value="1"/>
</dbReference>
<proteinExistence type="predicted"/>
<keyword evidence="1" id="KW-0472">Membrane</keyword>
<feature type="transmembrane region" description="Helical" evidence="1">
    <location>
        <begin position="56"/>
        <end position="75"/>
    </location>
</feature>